<name>A0A1I5KA02_9PSEU</name>
<dbReference type="OrthoDB" id="3568330at2"/>
<protein>
    <submittedName>
        <fullName evidence="6">Pyridine nucleotide-disulphide oxidoreductase</fullName>
    </submittedName>
</protein>
<dbReference type="GO" id="GO:0016651">
    <property type="term" value="F:oxidoreductase activity, acting on NAD(P)H"/>
    <property type="evidence" value="ECO:0007669"/>
    <property type="project" value="TreeGrafter"/>
</dbReference>
<dbReference type="InterPro" id="IPR023753">
    <property type="entry name" value="FAD/NAD-binding_dom"/>
</dbReference>
<dbReference type="InterPro" id="IPR016156">
    <property type="entry name" value="FAD/NAD-linked_Rdtase_dimer_sf"/>
</dbReference>
<dbReference type="PANTHER" id="PTHR43557:SF2">
    <property type="entry name" value="RIESKE DOMAIN-CONTAINING PROTEIN-RELATED"/>
    <property type="match status" value="1"/>
</dbReference>
<dbReference type="SUPFAM" id="SSF51905">
    <property type="entry name" value="FAD/NAD(P)-binding domain"/>
    <property type="match status" value="2"/>
</dbReference>
<accession>A0A1I5KA02</accession>
<gene>
    <name evidence="6" type="ORF">SAMN05421854_103100</name>
</gene>
<keyword evidence="3" id="KW-0274">FAD</keyword>
<dbReference type="InterPro" id="IPR036188">
    <property type="entry name" value="FAD/NAD-bd_sf"/>
</dbReference>
<dbReference type="GO" id="GO:0005737">
    <property type="term" value="C:cytoplasm"/>
    <property type="evidence" value="ECO:0007669"/>
    <property type="project" value="TreeGrafter"/>
</dbReference>
<dbReference type="Proteomes" id="UP000199137">
    <property type="component" value="Unassembled WGS sequence"/>
</dbReference>
<evidence type="ECO:0000313" key="7">
    <source>
        <dbReference type="Proteomes" id="UP000199137"/>
    </source>
</evidence>
<dbReference type="PRINTS" id="PR00411">
    <property type="entry name" value="PNDRDTASEI"/>
</dbReference>
<evidence type="ECO:0000256" key="2">
    <source>
        <dbReference type="ARBA" id="ARBA00022630"/>
    </source>
</evidence>
<evidence type="ECO:0000256" key="3">
    <source>
        <dbReference type="ARBA" id="ARBA00022827"/>
    </source>
</evidence>
<organism evidence="6 7">
    <name type="scientific">Amycolatopsis rubida</name>
    <dbReference type="NCBI Taxonomy" id="112413"/>
    <lineage>
        <taxon>Bacteria</taxon>
        <taxon>Bacillati</taxon>
        <taxon>Actinomycetota</taxon>
        <taxon>Actinomycetes</taxon>
        <taxon>Pseudonocardiales</taxon>
        <taxon>Pseudonocardiaceae</taxon>
        <taxon>Amycolatopsis</taxon>
    </lineage>
</organism>
<dbReference type="RefSeq" id="WP_093573506.1">
    <property type="nucleotide sequence ID" value="NZ_FOWC01000003.1"/>
</dbReference>
<reference evidence="6 7" key="1">
    <citation type="submission" date="2016-10" db="EMBL/GenBank/DDBJ databases">
        <authorList>
            <person name="de Groot N.N."/>
        </authorList>
    </citation>
    <scope>NUCLEOTIDE SEQUENCE [LARGE SCALE GENOMIC DNA]</scope>
    <source>
        <strain evidence="6 7">DSM 44637</strain>
    </source>
</reference>
<dbReference type="AlphaFoldDB" id="A0A1I5KA02"/>
<dbReference type="Gene3D" id="3.30.390.30">
    <property type="match status" value="1"/>
</dbReference>
<dbReference type="InterPro" id="IPR050446">
    <property type="entry name" value="FAD-oxidoreductase/Apoptosis"/>
</dbReference>
<dbReference type="Gene3D" id="3.50.50.60">
    <property type="entry name" value="FAD/NAD(P)-binding domain"/>
    <property type="match status" value="2"/>
</dbReference>
<feature type="domain" description="FAD/NAD(P)-binding" evidence="5">
    <location>
        <begin position="5"/>
        <end position="280"/>
    </location>
</feature>
<dbReference type="EMBL" id="FOWC01000003">
    <property type="protein sequence ID" value="SFO81849.1"/>
    <property type="molecule type" value="Genomic_DNA"/>
</dbReference>
<evidence type="ECO:0000313" key="6">
    <source>
        <dbReference type="EMBL" id="SFO81849.1"/>
    </source>
</evidence>
<dbReference type="SUPFAM" id="SSF55424">
    <property type="entry name" value="FAD/NAD-linked reductases, dimerisation (C-terminal) domain"/>
    <property type="match status" value="1"/>
</dbReference>
<comment type="cofactor">
    <cofactor evidence="1">
        <name>FAD</name>
        <dbReference type="ChEBI" id="CHEBI:57692"/>
    </cofactor>
</comment>
<dbReference type="PANTHER" id="PTHR43557">
    <property type="entry name" value="APOPTOSIS-INDUCING FACTOR 1"/>
    <property type="match status" value="1"/>
</dbReference>
<proteinExistence type="predicted"/>
<dbReference type="PRINTS" id="PR00368">
    <property type="entry name" value="FADPNR"/>
</dbReference>
<evidence type="ECO:0000256" key="4">
    <source>
        <dbReference type="ARBA" id="ARBA00023002"/>
    </source>
</evidence>
<dbReference type="STRING" id="112413.SAMN05421854_103100"/>
<keyword evidence="4" id="KW-0560">Oxidoreductase</keyword>
<dbReference type="Pfam" id="PF07992">
    <property type="entry name" value="Pyr_redox_2"/>
    <property type="match status" value="1"/>
</dbReference>
<keyword evidence="2" id="KW-0285">Flavoprotein</keyword>
<evidence type="ECO:0000256" key="1">
    <source>
        <dbReference type="ARBA" id="ARBA00001974"/>
    </source>
</evidence>
<evidence type="ECO:0000259" key="5">
    <source>
        <dbReference type="Pfam" id="PF07992"/>
    </source>
</evidence>
<sequence length="388" mass="41565">MSTEQLVVIGSGPAGVSAARSYREAGGTGEVRLLSADPDLPYERPPLSKDFLRGETTLDQISLADNEVCRDLDIGLVLGDPVVELGDGEVRTAAGLRRPFTQCVLATGAEPVRPDVPGTEHETVRTLRSRRSSSELRDAATDAEEAIVVGAGFIGCEAAVSLSRLGLRVTVLCPETVPQRQRLGEDAGELIANWLDAENIQLLRETSLAAIADGRHLRTDTGEELDTDLVLLATGVRPRVELAEKAGLALGQGRIRTDEHMRTSRPGIYAAGDVALAHNAAAGRALPVEHWGEGLAMGEVAGRTAAGTDAAWDAVPGFWSEIGDRTLKYAAWGDGYDRTRPVSRDSGALTVWYERDGVVVGVLTHEADEDYERGSAVIREHRHPEDAR</sequence>